<evidence type="ECO:0000313" key="2">
    <source>
        <dbReference type="Proteomes" id="UP001177021"/>
    </source>
</evidence>
<accession>A0ACB0JAP9</accession>
<keyword evidence="2" id="KW-1185">Reference proteome</keyword>
<evidence type="ECO:0000313" key="1">
    <source>
        <dbReference type="EMBL" id="CAJ2640763.1"/>
    </source>
</evidence>
<dbReference type="EMBL" id="CASHSV030000024">
    <property type="protein sequence ID" value="CAJ2640763.1"/>
    <property type="molecule type" value="Genomic_DNA"/>
</dbReference>
<reference evidence="1" key="1">
    <citation type="submission" date="2023-10" db="EMBL/GenBank/DDBJ databases">
        <authorList>
            <person name="Rodriguez Cubillos JULIANA M."/>
            <person name="De Vega J."/>
        </authorList>
    </citation>
    <scope>NUCLEOTIDE SEQUENCE</scope>
</reference>
<dbReference type="Proteomes" id="UP001177021">
    <property type="component" value="Unassembled WGS sequence"/>
</dbReference>
<gene>
    <name evidence="1" type="ORF">MILVUS5_LOCUS10560</name>
</gene>
<name>A0ACB0JAP9_TRIPR</name>
<comment type="caution">
    <text evidence="1">The sequence shown here is derived from an EMBL/GenBank/DDBJ whole genome shotgun (WGS) entry which is preliminary data.</text>
</comment>
<organism evidence="1 2">
    <name type="scientific">Trifolium pratense</name>
    <name type="common">Red clover</name>
    <dbReference type="NCBI Taxonomy" id="57577"/>
    <lineage>
        <taxon>Eukaryota</taxon>
        <taxon>Viridiplantae</taxon>
        <taxon>Streptophyta</taxon>
        <taxon>Embryophyta</taxon>
        <taxon>Tracheophyta</taxon>
        <taxon>Spermatophyta</taxon>
        <taxon>Magnoliopsida</taxon>
        <taxon>eudicotyledons</taxon>
        <taxon>Gunneridae</taxon>
        <taxon>Pentapetalae</taxon>
        <taxon>rosids</taxon>
        <taxon>fabids</taxon>
        <taxon>Fabales</taxon>
        <taxon>Fabaceae</taxon>
        <taxon>Papilionoideae</taxon>
        <taxon>50 kb inversion clade</taxon>
        <taxon>NPAAA clade</taxon>
        <taxon>Hologalegina</taxon>
        <taxon>IRL clade</taxon>
        <taxon>Trifolieae</taxon>
        <taxon>Trifolium</taxon>
    </lineage>
</organism>
<protein>
    <submittedName>
        <fullName evidence="1">Uncharacterized protein</fullName>
    </submittedName>
</protein>
<proteinExistence type="predicted"/>
<sequence>MNPNHHNPWSNFMQNGGFPPFIPNQQNTSYFENSSNNPNSLPNSNIQNPTFISNQNNSHFGNSPYHNPPYPYHYQNFSSQSTSPTMSHGVQMNNSHMQLSDQEPETPQFCTQDGLETINLGEEVGTTSVMKTSKTRFQPKEDELLIQSWLNISRDPIVRIDQKGDSFWKRIGEAYNNHRPKNFMRKNLEAQDYFSESPVYTDEQFRRRYRMHKHVFLRIVEALGQHDEYFQPRIDATGRSGLSPLQKCTAVIRMLAYGASADSVDDYLRIGESTTLKCVDRFTRGVINLFGPEYLRKPTTEDIERLLQMGEARGFPGMLGSIDCMHWEWKNCPVAWKGQYVRGDHGKPTVMLEAVASQDLWIWHAFFGVAGSNNDINVLNQSDVFNDVMQGRAPEVHFSVNQHEYNMGYYLSDGIYPEWATFVKSIPMPQGDKRKLFAQHQEGARKDIERAFGVLQSQFAIIRNPARTWHLDALKRIMETCIILHNMIVEDERARYGGTFDYSYDHLGNDPIAPPNDSNNDFQEFLRRRHNIRDKQIHRHLQQDLIYRTHMGTFWT</sequence>